<dbReference type="Proteomes" id="UP000008524">
    <property type="component" value="Chromosome 1"/>
</dbReference>
<dbReference type="KEGG" id="tbr:TB927.1.5210"/>
<proteinExistence type="predicted"/>
<name>Q4GY60_TRYB2</name>
<dbReference type="GeneID" id="4357589"/>
<protein>
    <submittedName>
        <fullName evidence="1">Uncharacterized protein</fullName>
    </submittedName>
</protein>
<evidence type="ECO:0000313" key="2">
    <source>
        <dbReference type="Proteomes" id="UP000008524"/>
    </source>
</evidence>
<evidence type="ECO:0000313" key="1">
    <source>
        <dbReference type="EMBL" id="CAJ16727.1"/>
    </source>
</evidence>
<organism evidence="1 2">
    <name type="scientific">Trypanosoma brucei brucei (strain 927/4 GUTat10.1)</name>
    <dbReference type="NCBI Taxonomy" id="185431"/>
    <lineage>
        <taxon>Eukaryota</taxon>
        <taxon>Discoba</taxon>
        <taxon>Euglenozoa</taxon>
        <taxon>Kinetoplastea</taxon>
        <taxon>Metakinetoplastina</taxon>
        <taxon>Trypanosomatida</taxon>
        <taxon>Trypanosomatidae</taxon>
        <taxon>Trypanosoma</taxon>
    </lineage>
</organism>
<dbReference type="EMBL" id="AL929603">
    <property type="protein sequence ID" value="CAJ16727.1"/>
    <property type="molecule type" value="Genomic_DNA"/>
</dbReference>
<dbReference type="InParanoid" id="Q4GY60"/>
<keyword evidence="2" id="KW-1185">Reference proteome</keyword>
<dbReference type="AlphaFoldDB" id="Q4GY60"/>
<accession>Q4GY60</accession>
<dbReference type="RefSeq" id="XP_001219211.1">
    <property type="nucleotide sequence ID" value="XM_001219210.1"/>
</dbReference>
<dbReference type="PaxDb" id="5691-CAJ16727"/>
<reference evidence="1 2" key="1">
    <citation type="journal article" date="2003" name="Nucleic Acids Res.">
        <title>The DNA sequence of chromosome I of an African trypanosome: gene content, chromosome organisation, recombination and polymorphism.</title>
        <authorList>
            <person name="Hall N."/>
            <person name="Berriman M."/>
            <person name="Lennard N.J."/>
            <person name="Harris B.R."/>
            <person name="Hertz-Fowler C."/>
            <person name="Bart-Delabesse E.N."/>
            <person name="Gerrare C.S."/>
            <person name="Atkin R.J."/>
            <person name="Barron A.J."/>
            <person name="Bowman S."/>
            <person name="Bray-Allen S.P."/>
            <person name="Bringaud F."/>
            <person name="Clark L.N."/>
            <person name="Corton C.H."/>
            <person name="Cronin A."/>
            <person name="Davies R."/>
            <person name="Doggett J."/>
            <person name="Fraser A."/>
            <person name="Gruter E."/>
            <person name="Hall S."/>
            <person name="Harper A.D."/>
            <person name="Kay M.P."/>
            <person name="Leech V."/>
            <person name="Mayes R."/>
            <person name="Price C."/>
            <person name="Quail M.A."/>
            <person name="Rabbinowitch E."/>
            <person name="Reitter C."/>
            <person name="Rutherford K."/>
            <person name="Sasse J."/>
            <person name="Sharp S."/>
            <person name="Shownkeen R."/>
            <person name="Macleod A."/>
            <person name="Taylor S."/>
            <person name="Tweedie A."/>
            <person name="Turner C.M.R."/>
            <person name="Tait A."/>
            <person name="Gull K."/>
            <person name="Barrell B."/>
            <person name="Melville S.E."/>
        </authorList>
    </citation>
    <scope>NUCLEOTIDE SEQUENCE [LARGE SCALE GENOMIC DNA]</scope>
    <source>
        <strain evidence="1 2">927/4 GUTat10.1</strain>
    </source>
</reference>
<sequence>MRSDPFSKAESHTIMSCHIMCANAFPPLRWNMVATMVINQQNEGEETRNFRLFRLFIYSSKRHVFFSCDALTNSHDNLNFSSIAKVSAVADICGIAYSKPCINTTNYIFI</sequence>
<gene>
    <name evidence="1" type="ORF">TB927.1.5210</name>
</gene>
<reference evidence="2" key="2">
    <citation type="journal article" date="2005" name="Science">
        <title>The genome of the African trypanosome Trypanosoma brucei.</title>
        <authorList>
            <person name="Berriman M."/>
            <person name="Ghedin E."/>
            <person name="Hertz-Fowler C."/>
            <person name="Blandin G."/>
            <person name="Renauld H."/>
            <person name="Bartholomeu D.C."/>
            <person name="Lennard N.J."/>
            <person name="Caler E."/>
            <person name="Hamlin N.E."/>
            <person name="Haas B."/>
            <person name="Bohme U."/>
            <person name="Hannick L."/>
            <person name="Aslett M.A."/>
            <person name="Shallom J."/>
            <person name="Marcello L."/>
            <person name="Hou L."/>
            <person name="Wickstead B."/>
            <person name="Alsmark U.C."/>
            <person name="Arrowsmith C."/>
            <person name="Atkin R.J."/>
            <person name="Barron A.J."/>
            <person name="Bringaud F."/>
            <person name="Brooks K."/>
            <person name="Carrington M."/>
            <person name="Cherevach I."/>
            <person name="Chillingworth T.J."/>
            <person name="Churcher C."/>
            <person name="Clark L.N."/>
            <person name="Corton C.H."/>
            <person name="Cronin A."/>
            <person name="Davies R.M."/>
            <person name="Doggett J."/>
            <person name="Djikeng A."/>
            <person name="Feldblyum T."/>
            <person name="Field M.C."/>
            <person name="Fraser A."/>
            <person name="Goodhead I."/>
            <person name="Hance Z."/>
            <person name="Harper D."/>
            <person name="Harris B.R."/>
            <person name="Hauser H."/>
            <person name="Hostetler J."/>
            <person name="Ivens A."/>
            <person name="Jagels K."/>
            <person name="Johnson D."/>
            <person name="Johnson J."/>
            <person name="Jones K."/>
            <person name="Kerhornou A.X."/>
            <person name="Koo H."/>
            <person name="Larke N."/>
            <person name="Landfear S."/>
            <person name="Larkin C."/>
            <person name="Leech V."/>
            <person name="Line A."/>
            <person name="Lord A."/>
            <person name="Macleod A."/>
            <person name="Mooney P.J."/>
            <person name="Moule S."/>
            <person name="Martin D.M."/>
            <person name="Morgan G.W."/>
            <person name="Mungall K."/>
            <person name="Norbertczak H."/>
            <person name="Ormond D."/>
            <person name="Pai G."/>
            <person name="Peacock C.S."/>
            <person name="Peterson J."/>
            <person name="Quail M.A."/>
            <person name="Rabbinowitsch E."/>
            <person name="Rajandream M.A."/>
            <person name="Reitter C."/>
            <person name="Salzberg S.L."/>
            <person name="Sanders M."/>
            <person name="Schobel S."/>
            <person name="Sharp S."/>
            <person name="Simmonds M."/>
            <person name="Simpson A.J."/>
            <person name="Tallon L."/>
            <person name="Turner C.M."/>
            <person name="Tait A."/>
            <person name="Tivey A.R."/>
            <person name="Van Aken S."/>
            <person name="Walker D."/>
            <person name="Wanless D."/>
            <person name="Wang S."/>
            <person name="White B."/>
            <person name="White O."/>
            <person name="Whitehead S."/>
            <person name="Woodward J."/>
            <person name="Wortman J."/>
            <person name="Adams M.D."/>
            <person name="Embley T.M."/>
            <person name="Gull K."/>
            <person name="Ullu E."/>
            <person name="Barry J.D."/>
            <person name="Fairlamb A.H."/>
            <person name="Opperdoes F."/>
            <person name="Barrell B.G."/>
            <person name="Donelson J.E."/>
            <person name="Hall N."/>
            <person name="Fraser C.M."/>
            <person name="Melville S.E."/>
            <person name="El-Sayed N.M."/>
        </authorList>
    </citation>
    <scope>NUCLEOTIDE SEQUENCE [LARGE SCALE GENOMIC DNA]</scope>
    <source>
        <strain evidence="2">927/4 GUTat10.1</strain>
    </source>
</reference>